<protein>
    <submittedName>
        <fullName evidence="3">FecR family protein</fullName>
    </submittedName>
</protein>
<evidence type="ECO:0000313" key="3">
    <source>
        <dbReference type="EMBL" id="MDZ8119867.1"/>
    </source>
</evidence>
<keyword evidence="1" id="KW-1133">Transmembrane helix</keyword>
<dbReference type="InterPro" id="IPR006860">
    <property type="entry name" value="FecR"/>
</dbReference>
<gene>
    <name evidence="3" type="ORF">P9H32_14655</name>
</gene>
<sequence length="417" mass="46560">MSPIKNKPDLISEYYLRTLSADELKTLQDLLAEDVGAREEFVRVGRDEWLLHHMHHAEGQRIIHLLSRRSRRRSIQVIAAAAALFATLGMLIFSQSATISEMIASSRPSAPVIANVTDYFAVEGEAISVVNNGHVRKLNSTSAIRSGDRVIIPPGCQLSFQYLEEQTDIRLGGNSLVHVKDVEGAKRIRLDHGYLSAEVARQPEGRPMRVVTRDAEVVVLGTSFEVVAEERTRLSVIRGKVQFTSLDRSESRIVSAGYFSDTSEKLEPALPFMKLRIKPELVQTLNFSRKKFMVVDPERNAEGFMVFDIGAVKGRILEARLRLRVTAWQKEYGGRGDLRLYRVDPDQQGEGRRISIAHFSGGAGKGKDLELDLDVSLLSAGRNAFVLTMDKGGNDFWFSADESEQAPVLELKIADQR</sequence>
<feature type="domain" description="FecR protein" evidence="2">
    <location>
        <begin position="163"/>
        <end position="242"/>
    </location>
</feature>
<comment type="caution">
    <text evidence="3">The sequence shown here is derived from an EMBL/GenBank/DDBJ whole genome shotgun (WGS) entry which is preliminary data.</text>
</comment>
<dbReference type="Pfam" id="PF04773">
    <property type="entry name" value="FecR"/>
    <property type="match status" value="1"/>
</dbReference>
<dbReference type="PANTHER" id="PTHR30273:SF2">
    <property type="entry name" value="PROTEIN FECR"/>
    <property type="match status" value="1"/>
</dbReference>
<evidence type="ECO:0000259" key="2">
    <source>
        <dbReference type="Pfam" id="PF04773"/>
    </source>
</evidence>
<keyword evidence="1" id="KW-0812">Transmembrane</keyword>
<evidence type="ECO:0000313" key="4">
    <source>
        <dbReference type="Proteomes" id="UP001290861"/>
    </source>
</evidence>
<name>A0ABU5N0B0_9BACT</name>
<feature type="transmembrane region" description="Helical" evidence="1">
    <location>
        <begin position="75"/>
        <end position="93"/>
    </location>
</feature>
<dbReference type="PANTHER" id="PTHR30273">
    <property type="entry name" value="PERIPLASMIC SIGNAL SENSOR AND SIGMA FACTOR ACTIVATOR FECR-RELATED"/>
    <property type="match status" value="1"/>
</dbReference>
<organism evidence="3 4">
    <name type="scientific">Pontiella agarivorans</name>
    <dbReference type="NCBI Taxonomy" id="3038953"/>
    <lineage>
        <taxon>Bacteria</taxon>
        <taxon>Pseudomonadati</taxon>
        <taxon>Kiritimatiellota</taxon>
        <taxon>Kiritimatiellia</taxon>
        <taxon>Kiritimatiellales</taxon>
        <taxon>Pontiellaceae</taxon>
        <taxon>Pontiella</taxon>
    </lineage>
</organism>
<dbReference type="Gene3D" id="2.60.120.1440">
    <property type="match status" value="1"/>
</dbReference>
<reference evidence="3 4" key="1">
    <citation type="journal article" date="2024" name="Appl. Environ. Microbiol.">
        <title>Pontiella agarivorans sp. nov., a novel marine anaerobic bacterium capable of degrading macroalgal polysaccharides and fixing nitrogen.</title>
        <authorList>
            <person name="Liu N."/>
            <person name="Kivenson V."/>
            <person name="Peng X."/>
            <person name="Cui Z."/>
            <person name="Lankiewicz T.S."/>
            <person name="Gosselin K.M."/>
            <person name="English C.J."/>
            <person name="Blair E.M."/>
            <person name="O'Malley M.A."/>
            <person name="Valentine D.L."/>
        </authorList>
    </citation>
    <scope>NUCLEOTIDE SEQUENCE [LARGE SCALE GENOMIC DNA]</scope>
    <source>
        <strain evidence="3 4">NLcol2</strain>
    </source>
</reference>
<keyword evidence="1" id="KW-0472">Membrane</keyword>
<keyword evidence="4" id="KW-1185">Reference proteome</keyword>
<dbReference type="Proteomes" id="UP001290861">
    <property type="component" value="Unassembled WGS sequence"/>
</dbReference>
<evidence type="ECO:0000256" key="1">
    <source>
        <dbReference type="SAM" id="Phobius"/>
    </source>
</evidence>
<dbReference type="RefSeq" id="WP_322609649.1">
    <property type="nucleotide sequence ID" value="NZ_JARVCO010000012.1"/>
</dbReference>
<proteinExistence type="predicted"/>
<dbReference type="InterPro" id="IPR012373">
    <property type="entry name" value="Ferrdict_sens_TM"/>
</dbReference>
<accession>A0ABU5N0B0</accession>
<dbReference type="EMBL" id="JARVCO010000012">
    <property type="protein sequence ID" value="MDZ8119867.1"/>
    <property type="molecule type" value="Genomic_DNA"/>
</dbReference>